<evidence type="ECO:0000256" key="15">
    <source>
        <dbReference type="SAM" id="MobiDB-lite"/>
    </source>
</evidence>
<dbReference type="SUPFAM" id="SSF53098">
    <property type="entry name" value="Ribonuclease H-like"/>
    <property type="match status" value="1"/>
</dbReference>
<dbReference type="OrthoDB" id="3243429at2759"/>
<dbReference type="GO" id="GO:0004519">
    <property type="term" value="F:endonuclease activity"/>
    <property type="evidence" value="ECO:0007669"/>
    <property type="project" value="UniProtKB-KW"/>
</dbReference>
<evidence type="ECO:0000256" key="9">
    <source>
        <dbReference type="ARBA" id="ARBA00022908"/>
    </source>
</evidence>
<evidence type="ECO:0000259" key="16">
    <source>
        <dbReference type="PROSITE" id="PS50994"/>
    </source>
</evidence>
<keyword evidence="7" id="KW-0460">Magnesium</keyword>
<dbReference type="InterPro" id="IPR057670">
    <property type="entry name" value="SH3_retrovirus"/>
</dbReference>
<dbReference type="Pfam" id="PF25597">
    <property type="entry name" value="SH3_retrovirus"/>
    <property type="match status" value="1"/>
</dbReference>
<evidence type="ECO:0000313" key="18">
    <source>
        <dbReference type="Proteomes" id="UP000765509"/>
    </source>
</evidence>
<dbReference type="Proteomes" id="UP000765509">
    <property type="component" value="Unassembled WGS sequence"/>
</dbReference>
<dbReference type="PANTHER" id="PTHR42648:SF11">
    <property type="entry name" value="TRANSPOSON TY4-P GAG-POL POLYPROTEIN"/>
    <property type="match status" value="1"/>
</dbReference>
<keyword evidence="5" id="KW-0255">Endonuclease</keyword>
<comment type="catalytic activity">
    <reaction evidence="13">
        <text>DNA(n) + a 2'-deoxyribonucleoside 5'-triphosphate = DNA(n+1) + diphosphate</text>
        <dbReference type="Rhea" id="RHEA:22508"/>
        <dbReference type="Rhea" id="RHEA-COMP:17339"/>
        <dbReference type="Rhea" id="RHEA-COMP:17340"/>
        <dbReference type="ChEBI" id="CHEBI:33019"/>
        <dbReference type="ChEBI" id="CHEBI:61560"/>
        <dbReference type="ChEBI" id="CHEBI:173112"/>
        <dbReference type="EC" id="2.7.7.49"/>
    </reaction>
</comment>
<dbReference type="GO" id="GO:0003887">
    <property type="term" value="F:DNA-directed DNA polymerase activity"/>
    <property type="evidence" value="ECO:0007669"/>
    <property type="project" value="UniProtKB-KW"/>
</dbReference>
<evidence type="ECO:0000256" key="11">
    <source>
        <dbReference type="ARBA" id="ARBA00022932"/>
    </source>
</evidence>
<organism evidence="17 18">
    <name type="scientific">Austropuccinia psidii MF-1</name>
    <dbReference type="NCBI Taxonomy" id="1389203"/>
    <lineage>
        <taxon>Eukaryota</taxon>
        <taxon>Fungi</taxon>
        <taxon>Dikarya</taxon>
        <taxon>Basidiomycota</taxon>
        <taxon>Pucciniomycotina</taxon>
        <taxon>Pucciniomycetes</taxon>
        <taxon>Pucciniales</taxon>
        <taxon>Sphaerophragmiaceae</taxon>
        <taxon>Austropuccinia</taxon>
    </lineage>
</organism>
<proteinExistence type="predicted"/>
<keyword evidence="3" id="KW-0540">Nuclease</keyword>
<dbReference type="AlphaFoldDB" id="A0A9Q3Q2Y0"/>
<keyword evidence="4" id="KW-0479">Metal-binding</keyword>
<comment type="caution">
    <text evidence="17">The sequence shown here is derived from an EMBL/GenBank/DDBJ whole genome shotgun (WGS) entry which is preliminary data.</text>
</comment>
<dbReference type="InterPro" id="IPR039537">
    <property type="entry name" value="Retrotran_Ty1/copia-like"/>
</dbReference>
<dbReference type="Pfam" id="PF00665">
    <property type="entry name" value="rve"/>
    <property type="match status" value="1"/>
</dbReference>
<comment type="catalytic activity">
    <reaction evidence="14">
        <text>DNA(n) + a 2'-deoxyribonucleoside 5'-triphosphate = DNA(n+1) + diphosphate</text>
        <dbReference type="Rhea" id="RHEA:22508"/>
        <dbReference type="Rhea" id="RHEA-COMP:17339"/>
        <dbReference type="Rhea" id="RHEA-COMP:17340"/>
        <dbReference type="ChEBI" id="CHEBI:33019"/>
        <dbReference type="ChEBI" id="CHEBI:61560"/>
        <dbReference type="ChEBI" id="CHEBI:173112"/>
        <dbReference type="EC" id="2.7.7.7"/>
    </reaction>
</comment>
<keyword evidence="12" id="KW-0233">DNA recombination</keyword>
<keyword evidence="9" id="KW-0229">DNA integration</keyword>
<dbReference type="GO" id="GO:0005634">
    <property type="term" value="C:nucleus"/>
    <property type="evidence" value="ECO:0007669"/>
    <property type="project" value="UniProtKB-ARBA"/>
</dbReference>
<dbReference type="GO" id="GO:0003723">
    <property type="term" value="F:RNA binding"/>
    <property type="evidence" value="ECO:0007669"/>
    <property type="project" value="UniProtKB-KW"/>
</dbReference>
<evidence type="ECO:0000256" key="14">
    <source>
        <dbReference type="ARBA" id="ARBA00049244"/>
    </source>
</evidence>
<evidence type="ECO:0000256" key="7">
    <source>
        <dbReference type="ARBA" id="ARBA00022842"/>
    </source>
</evidence>
<dbReference type="PROSITE" id="PS50994">
    <property type="entry name" value="INTEGRASE"/>
    <property type="match status" value="1"/>
</dbReference>
<keyword evidence="11" id="KW-0808">Transferase</keyword>
<dbReference type="GO" id="GO:0015074">
    <property type="term" value="P:DNA integration"/>
    <property type="evidence" value="ECO:0007669"/>
    <property type="project" value="UniProtKB-KW"/>
</dbReference>
<evidence type="ECO:0000256" key="13">
    <source>
        <dbReference type="ARBA" id="ARBA00048173"/>
    </source>
</evidence>
<dbReference type="InterPro" id="IPR001584">
    <property type="entry name" value="Integrase_cat-core"/>
</dbReference>
<evidence type="ECO:0000256" key="12">
    <source>
        <dbReference type="ARBA" id="ARBA00023172"/>
    </source>
</evidence>
<evidence type="ECO:0000256" key="10">
    <source>
        <dbReference type="ARBA" id="ARBA00022918"/>
    </source>
</evidence>
<accession>A0A9Q3Q2Y0</accession>
<feature type="compositionally biased region" description="Polar residues" evidence="15">
    <location>
        <begin position="296"/>
        <end position="313"/>
    </location>
</feature>
<name>A0A9Q3Q2Y0_9BASI</name>
<dbReference type="InterPro" id="IPR036397">
    <property type="entry name" value="RNaseH_sf"/>
</dbReference>
<keyword evidence="18" id="KW-1185">Reference proteome</keyword>
<gene>
    <name evidence="17" type="ORF">O181_123056</name>
</gene>
<protein>
    <recommendedName>
        <fullName evidence="16">Integrase catalytic domain-containing protein</fullName>
    </recommendedName>
</protein>
<evidence type="ECO:0000256" key="8">
    <source>
        <dbReference type="ARBA" id="ARBA00022884"/>
    </source>
</evidence>
<evidence type="ECO:0000256" key="5">
    <source>
        <dbReference type="ARBA" id="ARBA00022759"/>
    </source>
</evidence>
<dbReference type="GO" id="GO:0006310">
    <property type="term" value="P:DNA recombination"/>
    <property type="evidence" value="ECO:0007669"/>
    <property type="project" value="UniProtKB-KW"/>
</dbReference>
<evidence type="ECO:0000256" key="4">
    <source>
        <dbReference type="ARBA" id="ARBA00022723"/>
    </source>
</evidence>
<keyword evidence="2" id="KW-0548">Nucleotidyltransferase</keyword>
<evidence type="ECO:0000256" key="1">
    <source>
        <dbReference type="ARBA" id="ARBA00022578"/>
    </source>
</evidence>
<keyword evidence="10" id="KW-0695">RNA-directed DNA polymerase</keyword>
<keyword evidence="8" id="KW-0694">RNA-binding</keyword>
<dbReference type="EMBL" id="AVOT02114904">
    <property type="protein sequence ID" value="MBW0583341.1"/>
    <property type="molecule type" value="Genomic_DNA"/>
</dbReference>
<dbReference type="InterPro" id="IPR012337">
    <property type="entry name" value="RNaseH-like_sf"/>
</dbReference>
<evidence type="ECO:0000256" key="6">
    <source>
        <dbReference type="ARBA" id="ARBA00022801"/>
    </source>
</evidence>
<reference evidence="17" key="1">
    <citation type="submission" date="2021-03" db="EMBL/GenBank/DDBJ databases">
        <title>Draft genome sequence of rust myrtle Austropuccinia psidii MF-1, a brazilian biotype.</title>
        <authorList>
            <person name="Quecine M.C."/>
            <person name="Pachon D.M.R."/>
            <person name="Bonatelli M.L."/>
            <person name="Correr F.H."/>
            <person name="Franceschini L.M."/>
            <person name="Leite T.F."/>
            <person name="Margarido G.R.A."/>
            <person name="Almeida C.A."/>
            <person name="Ferrarezi J.A."/>
            <person name="Labate C.A."/>
        </authorList>
    </citation>
    <scope>NUCLEOTIDE SEQUENCE</scope>
    <source>
        <strain evidence="17">MF-1</strain>
    </source>
</reference>
<dbReference type="GO" id="GO:0032196">
    <property type="term" value="P:transposition"/>
    <property type="evidence" value="ECO:0007669"/>
    <property type="project" value="UniProtKB-KW"/>
</dbReference>
<evidence type="ECO:0000256" key="3">
    <source>
        <dbReference type="ARBA" id="ARBA00022722"/>
    </source>
</evidence>
<dbReference type="GO" id="GO:0046872">
    <property type="term" value="F:metal ion binding"/>
    <property type="evidence" value="ECO:0007669"/>
    <property type="project" value="UniProtKB-KW"/>
</dbReference>
<evidence type="ECO:0000256" key="2">
    <source>
        <dbReference type="ARBA" id="ARBA00022695"/>
    </source>
</evidence>
<dbReference type="PANTHER" id="PTHR42648">
    <property type="entry name" value="TRANSPOSASE, PUTATIVE-RELATED"/>
    <property type="match status" value="1"/>
</dbReference>
<feature type="domain" description="Integrase catalytic" evidence="16">
    <location>
        <begin position="1"/>
        <end position="157"/>
    </location>
</feature>
<keyword evidence="1" id="KW-0815">Transposition</keyword>
<feature type="region of interest" description="Disordered" evidence="15">
    <location>
        <begin position="225"/>
        <end position="320"/>
    </location>
</feature>
<dbReference type="GO" id="GO:0016787">
    <property type="term" value="F:hydrolase activity"/>
    <property type="evidence" value="ECO:0007669"/>
    <property type="project" value="UniProtKB-KW"/>
</dbReference>
<dbReference type="GO" id="GO:0003964">
    <property type="term" value="F:RNA-directed DNA polymerase activity"/>
    <property type="evidence" value="ECO:0007669"/>
    <property type="project" value="UniProtKB-KW"/>
</dbReference>
<sequence length="347" mass="38985">MDVCGPITPVSKGGSRFIFQIIDSYSRYCFTTSISNKSKCFEAFRSFKAFIEKQTNFQIKKVVSDNGGEFIEGSFRQYLLNKGIESLLTAPHTPQQNPFAERANQTLMERVCCLLLDSKHSFDWWGEAVSTATYLLNRTPVSSLSFKTPFETIFNYNPKMDHLHPFGCPAYIHVNKASLKSKLHPRAEKGFFLGYSEGHKNFRVYNLVTNKIQITHDCLFDEESQEASTHSEEDSLCPGSTSFAPINNAFSEPSNPDHSSPFRETDPPPDIDDSIPSSSFQTAEEFNHESFDDLQESSSPEDCSTHPSQTTLPTKDLPKGWVMDDVLDKAPKDISSKLDTSNILPEG</sequence>
<feature type="compositionally biased region" description="Polar residues" evidence="15">
    <location>
        <begin position="238"/>
        <end position="258"/>
    </location>
</feature>
<keyword evidence="11" id="KW-0239">DNA-directed DNA polymerase</keyword>
<evidence type="ECO:0000313" key="17">
    <source>
        <dbReference type="EMBL" id="MBW0583341.1"/>
    </source>
</evidence>
<dbReference type="Gene3D" id="3.30.420.10">
    <property type="entry name" value="Ribonuclease H-like superfamily/Ribonuclease H"/>
    <property type="match status" value="1"/>
</dbReference>
<keyword evidence="6" id="KW-0378">Hydrolase</keyword>